<keyword evidence="3" id="KW-0175">Coiled coil</keyword>
<evidence type="ECO:0000256" key="3">
    <source>
        <dbReference type="SAM" id="Coils"/>
    </source>
</evidence>
<dbReference type="STRING" id="856736.SAMN04488058_101120"/>
<dbReference type="Pfam" id="PF00171">
    <property type="entry name" value="Aldedh"/>
    <property type="match status" value="1"/>
</dbReference>
<accession>A0A1H6SAL6</accession>
<evidence type="ECO:0000256" key="2">
    <source>
        <dbReference type="ARBA" id="ARBA00023002"/>
    </source>
</evidence>
<keyword evidence="2" id="KW-0560">Oxidoreductase</keyword>
<dbReference type="InterPro" id="IPR016161">
    <property type="entry name" value="Ald_DH/histidinol_DH"/>
</dbReference>
<dbReference type="InterPro" id="IPR050740">
    <property type="entry name" value="Aldehyde_DH_Superfamily"/>
</dbReference>
<reference evidence="6" key="1">
    <citation type="submission" date="2016-10" db="EMBL/GenBank/DDBJ databases">
        <authorList>
            <person name="Varghese N."/>
            <person name="Submissions S."/>
        </authorList>
    </citation>
    <scope>NUCLEOTIDE SEQUENCE [LARGE SCALE GENOMIC DNA]</scope>
    <source>
        <strain evidence="6">CGMCC 1.10218</strain>
    </source>
</reference>
<evidence type="ECO:0000313" key="5">
    <source>
        <dbReference type="EMBL" id="SEI60785.1"/>
    </source>
</evidence>
<name>A0A1H6SAL6_9DEIO</name>
<dbReference type="EMBL" id="FNZA01000001">
    <property type="protein sequence ID" value="SEI60785.1"/>
    <property type="molecule type" value="Genomic_DNA"/>
</dbReference>
<dbReference type="CDD" id="cd07103">
    <property type="entry name" value="ALDH_F5_SSADH_GabD"/>
    <property type="match status" value="1"/>
</dbReference>
<evidence type="ECO:0000313" key="6">
    <source>
        <dbReference type="Proteomes" id="UP000199223"/>
    </source>
</evidence>
<dbReference type="FunFam" id="3.40.309.10:FF:000009">
    <property type="entry name" value="Aldehyde dehydrogenase A"/>
    <property type="match status" value="1"/>
</dbReference>
<keyword evidence="6" id="KW-1185">Reference proteome</keyword>
<dbReference type="RefSeq" id="WP_092262523.1">
    <property type="nucleotide sequence ID" value="NZ_FNZA01000001.1"/>
</dbReference>
<dbReference type="InterPro" id="IPR015590">
    <property type="entry name" value="Aldehyde_DH_dom"/>
</dbReference>
<dbReference type="Gene3D" id="3.40.605.10">
    <property type="entry name" value="Aldehyde Dehydrogenase, Chain A, domain 1"/>
    <property type="match status" value="1"/>
</dbReference>
<dbReference type="AlphaFoldDB" id="A0A1H6SAL6"/>
<dbReference type="GO" id="GO:0016620">
    <property type="term" value="F:oxidoreductase activity, acting on the aldehyde or oxo group of donors, NAD or NADP as acceptor"/>
    <property type="evidence" value="ECO:0007669"/>
    <property type="project" value="InterPro"/>
</dbReference>
<evidence type="ECO:0000259" key="4">
    <source>
        <dbReference type="Pfam" id="PF00171"/>
    </source>
</evidence>
<sequence>MTGVETRTQDLGLYIGGGWVPSASGERTKVLNPATGEVVGTVARGNAEDVDRAMEVAAAAFAAWRRVPTRERVRLQRRAAELLRARAGEFAQLLTLELGRPLAGARLEIERVANLLEDYAEEALRLRGEVPFINEGGERILVLQEPVGVVAAIAPFNYPINLLAFKLGAALPVGCTVVAKPADDTPLSTLRLAELFTEAGFPPGVFNVITGPGRVLGEAMVAHPTPRKVAFTGSTGAGQRIAEVASHTNKRLTLELGGQCPAILCADADLERAVPAITRHAFANSGQFCYRVNRIYVHEDLYAEFVERLGEAAGQLKVGHGLDAGVDLGPMVNEKIFRTSVEHVRDARAGGARIVTGGERLRGAAYDGGFFFPPTVIADATSDMKIMTEETFGPVVGVMPFTDLEDALRLANDTVYGLAAFAFTRDLAQGLRIAEAFEAGSVWINNIHRSSNLAPFGGYKQSGVGREKGRYGLESYLEYKTVYLSE</sequence>
<dbReference type="FunFam" id="3.40.605.10:FF:000007">
    <property type="entry name" value="NAD/NADP-dependent betaine aldehyde dehydrogenase"/>
    <property type="match status" value="1"/>
</dbReference>
<dbReference type="InterPro" id="IPR016162">
    <property type="entry name" value="Ald_DH_N"/>
</dbReference>
<dbReference type="OrthoDB" id="9762913at2"/>
<organism evidence="5 6">
    <name type="scientific">Deinococcus reticulitermitis</name>
    <dbReference type="NCBI Taxonomy" id="856736"/>
    <lineage>
        <taxon>Bacteria</taxon>
        <taxon>Thermotogati</taxon>
        <taxon>Deinococcota</taxon>
        <taxon>Deinococci</taxon>
        <taxon>Deinococcales</taxon>
        <taxon>Deinococcaceae</taxon>
        <taxon>Deinococcus</taxon>
    </lineage>
</organism>
<gene>
    <name evidence="5" type="ORF">SAMN04488058_101120</name>
</gene>
<comment type="similarity">
    <text evidence="1">Belongs to the aldehyde dehydrogenase family.</text>
</comment>
<dbReference type="SUPFAM" id="SSF53720">
    <property type="entry name" value="ALDH-like"/>
    <property type="match status" value="1"/>
</dbReference>
<dbReference type="InterPro" id="IPR016163">
    <property type="entry name" value="Ald_DH_C"/>
</dbReference>
<dbReference type="PANTHER" id="PTHR43353:SF5">
    <property type="entry name" value="SUCCINATE-SEMIALDEHYDE DEHYDROGENASE, MITOCHONDRIAL"/>
    <property type="match status" value="1"/>
</dbReference>
<dbReference type="Gene3D" id="3.40.309.10">
    <property type="entry name" value="Aldehyde Dehydrogenase, Chain A, domain 2"/>
    <property type="match status" value="1"/>
</dbReference>
<proteinExistence type="inferred from homology"/>
<evidence type="ECO:0000256" key="1">
    <source>
        <dbReference type="ARBA" id="ARBA00009986"/>
    </source>
</evidence>
<dbReference type="Proteomes" id="UP000199223">
    <property type="component" value="Unassembled WGS sequence"/>
</dbReference>
<feature type="domain" description="Aldehyde dehydrogenase" evidence="4">
    <location>
        <begin position="19"/>
        <end position="482"/>
    </location>
</feature>
<protein>
    <submittedName>
        <fullName evidence="5">Succinate-semialdehyde dehydrogenase / glutarate-semialdehyde dehydrogenase</fullName>
    </submittedName>
</protein>
<dbReference type="PANTHER" id="PTHR43353">
    <property type="entry name" value="SUCCINATE-SEMIALDEHYDE DEHYDROGENASE, MITOCHONDRIAL"/>
    <property type="match status" value="1"/>
</dbReference>
<feature type="coiled-coil region" evidence="3">
    <location>
        <begin position="102"/>
        <end position="129"/>
    </location>
</feature>